<evidence type="ECO:0000313" key="2">
    <source>
        <dbReference type="Proteomes" id="UP000252038"/>
    </source>
</evidence>
<reference evidence="1 2" key="1">
    <citation type="submission" date="2018-05" db="EMBL/GenBank/DDBJ databases">
        <title>Genome sequencing, assembly and analysis of the novel insecticidal bacterium, Chromobacterium phragmitis.</title>
        <authorList>
            <person name="Sparks M.E."/>
            <person name="Blackburn M.B."/>
            <person name="Gundersen-Rindal D.E."/>
        </authorList>
    </citation>
    <scope>NUCLEOTIDE SEQUENCE [LARGE SCALE GENOMIC DNA]</scope>
    <source>
        <strain evidence="1">IIBBL 274-1</strain>
    </source>
</reference>
<name>A0A344UDD1_9NEIS</name>
<protein>
    <submittedName>
        <fullName evidence="1">Uncharacterized protein</fullName>
    </submittedName>
</protein>
<dbReference type="EMBL" id="CP029554">
    <property type="protein sequence ID" value="AXE33279.1"/>
    <property type="molecule type" value="Genomic_DNA"/>
</dbReference>
<sequence>MNDHKQPSITMSQAIGHLKASGFKANGMQVLAYIASFNAAMEFYRQQVSEKQGMDAIQSEISQ</sequence>
<dbReference type="Proteomes" id="UP000252038">
    <property type="component" value="Chromosome"/>
</dbReference>
<organism evidence="1 2">
    <name type="scientific">Chromobacterium phragmitis</name>
    <dbReference type="NCBI Taxonomy" id="2202141"/>
    <lineage>
        <taxon>Bacteria</taxon>
        <taxon>Pseudomonadati</taxon>
        <taxon>Pseudomonadota</taxon>
        <taxon>Betaproteobacteria</taxon>
        <taxon>Neisseriales</taxon>
        <taxon>Chromobacteriaceae</taxon>
        <taxon>Chromobacterium</taxon>
    </lineage>
</organism>
<proteinExistence type="predicted"/>
<dbReference type="KEGG" id="chrb:DK843_02480"/>
<dbReference type="RefSeq" id="WP_114072441.1">
    <property type="nucleotide sequence ID" value="NZ_CP029554.1"/>
</dbReference>
<accession>A0A344UDD1</accession>
<evidence type="ECO:0000313" key="1">
    <source>
        <dbReference type="EMBL" id="AXE33279.1"/>
    </source>
</evidence>
<dbReference type="AlphaFoldDB" id="A0A344UDD1"/>
<gene>
    <name evidence="1" type="ORF">DK843_02480</name>
</gene>